<dbReference type="Proteomes" id="UP000250235">
    <property type="component" value="Unassembled WGS sequence"/>
</dbReference>
<keyword evidence="3" id="KW-1185">Reference proteome</keyword>
<feature type="region of interest" description="Disordered" evidence="1">
    <location>
        <begin position="1"/>
        <end position="29"/>
    </location>
</feature>
<evidence type="ECO:0000313" key="3">
    <source>
        <dbReference type="Proteomes" id="UP000250235"/>
    </source>
</evidence>
<evidence type="ECO:0000313" key="2">
    <source>
        <dbReference type="EMBL" id="KZV49134.1"/>
    </source>
</evidence>
<dbReference type="AlphaFoldDB" id="A0A2Z7CWQ1"/>
<accession>A0A2Z7CWQ1</accession>
<name>A0A2Z7CWQ1_9LAMI</name>
<protein>
    <submittedName>
        <fullName evidence="2">Uncharacterized protein</fullName>
    </submittedName>
</protein>
<dbReference type="EMBL" id="KQ993403">
    <property type="protein sequence ID" value="KZV49134.1"/>
    <property type="molecule type" value="Genomic_DNA"/>
</dbReference>
<evidence type="ECO:0000256" key="1">
    <source>
        <dbReference type="SAM" id="MobiDB-lite"/>
    </source>
</evidence>
<sequence length="250" mass="27105">MCKVESSSPRDIVLGVHSRGSSESSGDSRAAGMYRGLRVNGSVLGSRGGYGGNQEYPPSRVLDEELNVPTKVGRRLDFICRAVPTKVGLYMPNYANEGWTLYAELVGLSGQCGTGLMYLRRRATRKWPVRNWASIAELVGLRGQCGTGLMYLHRRATRKWPVRNWASIAELVGLRGQCGTGLMYLRRRAMRGVSTRGGASAELGFERSGGVATRGGASVELGFERSGGLPSEEVPVWNWTLIGQCGTGLM</sequence>
<organism evidence="2 3">
    <name type="scientific">Dorcoceras hygrometricum</name>
    <dbReference type="NCBI Taxonomy" id="472368"/>
    <lineage>
        <taxon>Eukaryota</taxon>
        <taxon>Viridiplantae</taxon>
        <taxon>Streptophyta</taxon>
        <taxon>Embryophyta</taxon>
        <taxon>Tracheophyta</taxon>
        <taxon>Spermatophyta</taxon>
        <taxon>Magnoliopsida</taxon>
        <taxon>eudicotyledons</taxon>
        <taxon>Gunneridae</taxon>
        <taxon>Pentapetalae</taxon>
        <taxon>asterids</taxon>
        <taxon>lamiids</taxon>
        <taxon>Lamiales</taxon>
        <taxon>Gesneriaceae</taxon>
        <taxon>Didymocarpoideae</taxon>
        <taxon>Trichosporeae</taxon>
        <taxon>Loxocarpinae</taxon>
        <taxon>Dorcoceras</taxon>
    </lineage>
</organism>
<gene>
    <name evidence="2" type="ORF">F511_43350</name>
</gene>
<feature type="compositionally biased region" description="Low complexity" evidence="1">
    <location>
        <begin position="18"/>
        <end position="29"/>
    </location>
</feature>
<reference evidence="2 3" key="1">
    <citation type="journal article" date="2015" name="Proc. Natl. Acad. Sci. U.S.A.">
        <title>The resurrection genome of Boea hygrometrica: A blueprint for survival of dehydration.</title>
        <authorList>
            <person name="Xiao L."/>
            <person name="Yang G."/>
            <person name="Zhang L."/>
            <person name="Yang X."/>
            <person name="Zhao S."/>
            <person name="Ji Z."/>
            <person name="Zhou Q."/>
            <person name="Hu M."/>
            <person name="Wang Y."/>
            <person name="Chen M."/>
            <person name="Xu Y."/>
            <person name="Jin H."/>
            <person name="Xiao X."/>
            <person name="Hu G."/>
            <person name="Bao F."/>
            <person name="Hu Y."/>
            <person name="Wan P."/>
            <person name="Li L."/>
            <person name="Deng X."/>
            <person name="Kuang T."/>
            <person name="Xiang C."/>
            <person name="Zhu J.K."/>
            <person name="Oliver M.J."/>
            <person name="He Y."/>
        </authorList>
    </citation>
    <scope>NUCLEOTIDE SEQUENCE [LARGE SCALE GENOMIC DNA]</scope>
    <source>
        <strain evidence="3">cv. XS01</strain>
    </source>
</reference>
<proteinExistence type="predicted"/>